<keyword evidence="3 9" id="KW-0812">Transmembrane</keyword>
<feature type="chain" id="PRO_5042848280" description="Sodium/hydrogen exchanger" evidence="12">
    <location>
        <begin position="21"/>
        <end position="737"/>
    </location>
</feature>
<evidence type="ECO:0000256" key="12">
    <source>
        <dbReference type="SAM" id="SignalP"/>
    </source>
</evidence>
<feature type="transmembrane region" description="Helical" evidence="11">
    <location>
        <begin position="206"/>
        <end position="225"/>
    </location>
</feature>
<dbReference type="GO" id="GO:0051453">
    <property type="term" value="P:regulation of intracellular pH"/>
    <property type="evidence" value="ECO:0007669"/>
    <property type="project" value="TreeGrafter"/>
</dbReference>
<feature type="transmembrane region" description="Helical" evidence="11">
    <location>
        <begin position="84"/>
        <end position="103"/>
    </location>
</feature>
<feature type="signal peptide" evidence="12">
    <location>
        <begin position="1"/>
        <end position="20"/>
    </location>
</feature>
<proteinExistence type="inferred from homology"/>
<feature type="transmembrane region" description="Helical" evidence="11">
    <location>
        <begin position="153"/>
        <end position="169"/>
    </location>
</feature>
<keyword evidence="7 11" id="KW-0472">Membrane</keyword>
<feature type="region of interest" description="Disordered" evidence="10">
    <location>
        <begin position="715"/>
        <end position="737"/>
    </location>
</feature>
<evidence type="ECO:0000256" key="7">
    <source>
        <dbReference type="ARBA" id="ARBA00023136"/>
    </source>
</evidence>
<evidence type="ECO:0000256" key="8">
    <source>
        <dbReference type="ARBA" id="ARBA00023201"/>
    </source>
</evidence>
<keyword evidence="5" id="KW-0915">Sodium</keyword>
<dbReference type="GO" id="GO:0015385">
    <property type="term" value="F:sodium:proton antiporter activity"/>
    <property type="evidence" value="ECO:0007669"/>
    <property type="project" value="InterPro"/>
</dbReference>
<feature type="compositionally biased region" description="Low complexity" evidence="10">
    <location>
        <begin position="675"/>
        <end position="687"/>
    </location>
</feature>
<keyword evidence="15" id="KW-1185">Reference proteome</keyword>
<feature type="transmembrane region" description="Helical" evidence="11">
    <location>
        <begin position="320"/>
        <end position="346"/>
    </location>
</feature>
<feature type="region of interest" description="Disordered" evidence="10">
    <location>
        <begin position="663"/>
        <end position="687"/>
    </location>
</feature>
<evidence type="ECO:0000313" key="14">
    <source>
        <dbReference type="EnsemblMetazoa" id="XP_019854261.1"/>
    </source>
</evidence>
<keyword evidence="8 9" id="KW-0739">Sodium transport</keyword>
<dbReference type="Proteomes" id="UP000007879">
    <property type="component" value="Unassembled WGS sequence"/>
</dbReference>
<dbReference type="PANTHER" id="PTHR10110:SF126">
    <property type="entry name" value="NA(+)_H(+) EXCHANGER PROTEIN 7"/>
    <property type="match status" value="1"/>
</dbReference>
<keyword evidence="12" id="KW-0732">Signal</keyword>
<feature type="transmembrane region" description="Helical" evidence="11">
    <location>
        <begin position="54"/>
        <end position="72"/>
    </location>
</feature>
<sequence length="737" mass="83051">MKLLLLIAILFSVGCRGAEAAEGAVEEAVPAHCHSETVNSNVRLATLKIEEVKLPLIFSSFIIIVILAKIGWHYPWMHVISSNIPESCMLIVLGTHIGGILVASFRLDECTPNDNLPFRFTPQLFFVFLLPPIIFASGYFLDNRAFFENIISILMYAVIGTVWNAFALGNYYNRLLLIILLLLIGFTLYGLSVAGLMDSHLSIPSALLFGTICAAVDPVAVLAVFDEIHVNKLLHILVFGESLLNDAVTIVLFQVLGAFANIEFDHETTHNIGVDVAVGFAQFFVVVIASIIIGFIFGIITCLLTRLTHHVHVLEPVFLFVLGYLSYLCADLFAFSGIISLIVFAIMVKHYVPPNLSFKSNITFKYFLKMINVLAEMVIFLYLGIALYDDHFHSWDTGLVLWTIVLTLIFRPIGTFVLTLLLNRLRFHKITLKDTFIMSFSGLRGAVAFSLALTRLFEEGQSSLPEGERTLRKRMVTAVTALLLFTVFVQGTTIKPLVRMIKVKIENVHQVSLNEVIHNDTMEHINSGMQDIAGTFGFNRLVEILQFLDVKYFRKLFERFPEAKDRDIINKFKKLQFKESTQEVESHHCNTETHEEHRLLNDEVCEAAKSCEDAVPILDEILKANRFNPHEDHYNHVIIHDENDEIDHHLQKVKLRKRLQVRKGRRSTFQRRHTTPSFPTIPTSSRTGLVASPLEAIEETDSGRDRLVSLSAVIGQTDEPMIDPHSVPQASSNDTPL</sequence>
<keyword evidence="2 9" id="KW-0813">Transport</keyword>
<evidence type="ECO:0000256" key="11">
    <source>
        <dbReference type="SAM" id="Phobius"/>
    </source>
</evidence>
<name>A0AAN0JBY6_AMPQE</name>
<keyword evidence="6 9" id="KW-0406">Ion transport</keyword>
<dbReference type="GO" id="GO:0098719">
    <property type="term" value="P:sodium ion import across plasma membrane"/>
    <property type="evidence" value="ECO:0007669"/>
    <property type="project" value="TreeGrafter"/>
</dbReference>
<dbReference type="PANTHER" id="PTHR10110">
    <property type="entry name" value="SODIUM/HYDROGEN EXCHANGER"/>
    <property type="match status" value="1"/>
</dbReference>
<reference evidence="14" key="2">
    <citation type="submission" date="2024-06" db="UniProtKB">
        <authorList>
            <consortium name="EnsemblMetazoa"/>
        </authorList>
    </citation>
    <scope>IDENTIFICATION</scope>
</reference>
<evidence type="ECO:0000256" key="10">
    <source>
        <dbReference type="SAM" id="MobiDB-lite"/>
    </source>
</evidence>
<dbReference type="GO" id="GO:0015386">
    <property type="term" value="F:potassium:proton antiporter activity"/>
    <property type="evidence" value="ECO:0007669"/>
    <property type="project" value="TreeGrafter"/>
</dbReference>
<feature type="transmembrane region" description="Helical" evidence="11">
    <location>
        <begin position="400"/>
        <end position="423"/>
    </location>
</feature>
<dbReference type="InterPro" id="IPR004709">
    <property type="entry name" value="NaH_exchanger"/>
</dbReference>
<evidence type="ECO:0000256" key="6">
    <source>
        <dbReference type="ARBA" id="ARBA00023065"/>
    </source>
</evidence>
<comment type="similarity">
    <text evidence="9">Belongs to the monovalent cation:proton antiporter 1 (CPA1) transporter (TC 2.A.36) family.</text>
</comment>
<dbReference type="InterPro" id="IPR018422">
    <property type="entry name" value="Cation/H_exchanger_CPA1"/>
</dbReference>
<evidence type="ECO:0000256" key="4">
    <source>
        <dbReference type="ARBA" id="ARBA00022989"/>
    </source>
</evidence>
<dbReference type="KEGG" id="aqu:100637760"/>
<accession>A0AAN0JBY6</accession>
<protein>
    <recommendedName>
        <fullName evidence="9">Sodium/hydrogen exchanger</fullName>
    </recommendedName>
</protein>
<feature type="transmembrane region" description="Helical" evidence="11">
    <location>
        <begin position="245"/>
        <end position="264"/>
    </location>
</feature>
<feature type="domain" description="Cation/H+ exchanger transmembrane" evidence="13">
    <location>
        <begin position="79"/>
        <end position="499"/>
    </location>
</feature>
<dbReference type="PROSITE" id="PS51257">
    <property type="entry name" value="PROKAR_LIPOPROTEIN"/>
    <property type="match status" value="1"/>
</dbReference>
<evidence type="ECO:0000259" key="13">
    <source>
        <dbReference type="Pfam" id="PF00999"/>
    </source>
</evidence>
<feature type="compositionally biased region" description="Polar residues" evidence="10">
    <location>
        <begin position="728"/>
        <end position="737"/>
    </location>
</feature>
<dbReference type="Gene3D" id="6.10.140.1330">
    <property type="match status" value="1"/>
</dbReference>
<dbReference type="PRINTS" id="PR01084">
    <property type="entry name" value="NAHEXCHNGR"/>
</dbReference>
<dbReference type="AlphaFoldDB" id="A0AAN0JBY6"/>
<gene>
    <name evidence="14" type="primary">100637760</name>
</gene>
<dbReference type="EnsemblMetazoa" id="XM_019998702.1">
    <property type="protein sequence ID" value="XP_019854261.1"/>
    <property type="gene ID" value="LOC100637760"/>
</dbReference>
<feature type="compositionally biased region" description="Basic residues" evidence="10">
    <location>
        <begin position="663"/>
        <end position="674"/>
    </location>
</feature>
<reference evidence="15" key="1">
    <citation type="journal article" date="2010" name="Nature">
        <title>The Amphimedon queenslandica genome and the evolution of animal complexity.</title>
        <authorList>
            <person name="Srivastava M."/>
            <person name="Simakov O."/>
            <person name="Chapman J."/>
            <person name="Fahey B."/>
            <person name="Gauthier M.E."/>
            <person name="Mitros T."/>
            <person name="Richards G.S."/>
            <person name="Conaco C."/>
            <person name="Dacre M."/>
            <person name="Hellsten U."/>
            <person name="Larroux C."/>
            <person name="Putnam N.H."/>
            <person name="Stanke M."/>
            <person name="Adamska M."/>
            <person name="Darling A."/>
            <person name="Degnan S.M."/>
            <person name="Oakley T.H."/>
            <person name="Plachetzki D.C."/>
            <person name="Zhai Y."/>
            <person name="Adamski M."/>
            <person name="Calcino A."/>
            <person name="Cummins S.F."/>
            <person name="Goodstein D.M."/>
            <person name="Harris C."/>
            <person name="Jackson D.J."/>
            <person name="Leys S.P."/>
            <person name="Shu S."/>
            <person name="Woodcroft B.J."/>
            <person name="Vervoort M."/>
            <person name="Kosik K.S."/>
            <person name="Manning G."/>
            <person name="Degnan B.M."/>
            <person name="Rokhsar D.S."/>
        </authorList>
    </citation>
    <scope>NUCLEOTIDE SEQUENCE [LARGE SCALE GENOMIC DNA]</scope>
</reference>
<feature type="transmembrane region" description="Helical" evidence="11">
    <location>
        <begin position="276"/>
        <end position="300"/>
    </location>
</feature>
<evidence type="ECO:0000313" key="15">
    <source>
        <dbReference type="Proteomes" id="UP000007879"/>
    </source>
</evidence>
<keyword evidence="9" id="KW-0050">Antiport</keyword>
<keyword evidence="4 11" id="KW-1133">Transmembrane helix</keyword>
<dbReference type="Pfam" id="PF00999">
    <property type="entry name" value="Na_H_Exchanger"/>
    <property type="match status" value="1"/>
</dbReference>
<evidence type="ECO:0000256" key="5">
    <source>
        <dbReference type="ARBA" id="ARBA00023053"/>
    </source>
</evidence>
<dbReference type="GO" id="GO:0005886">
    <property type="term" value="C:plasma membrane"/>
    <property type="evidence" value="ECO:0007669"/>
    <property type="project" value="TreeGrafter"/>
</dbReference>
<feature type="transmembrane region" description="Helical" evidence="11">
    <location>
        <begin position="123"/>
        <end position="141"/>
    </location>
</feature>
<feature type="transmembrane region" description="Helical" evidence="11">
    <location>
        <begin position="175"/>
        <end position="194"/>
    </location>
</feature>
<feature type="transmembrane region" description="Helical" evidence="11">
    <location>
        <begin position="366"/>
        <end position="388"/>
    </location>
</feature>
<dbReference type="NCBIfam" id="TIGR00840">
    <property type="entry name" value="b_cpa1"/>
    <property type="match status" value="1"/>
</dbReference>
<evidence type="ECO:0000256" key="2">
    <source>
        <dbReference type="ARBA" id="ARBA00022448"/>
    </source>
</evidence>
<evidence type="ECO:0000256" key="9">
    <source>
        <dbReference type="RuleBase" id="RU003722"/>
    </source>
</evidence>
<feature type="transmembrane region" description="Helical" evidence="11">
    <location>
        <begin position="474"/>
        <end position="494"/>
    </location>
</feature>
<evidence type="ECO:0000256" key="3">
    <source>
        <dbReference type="ARBA" id="ARBA00022692"/>
    </source>
</evidence>
<dbReference type="InterPro" id="IPR006153">
    <property type="entry name" value="Cation/H_exchanger_TM"/>
</dbReference>
<comment type="subcellular location">
    <subcellularLocation>
        <location evidence="1">Membrane</location>
        <topology evidence="1">Multi-pass membrane protein</topology>
    </subcellularLocation>
</comment>
<evidence type="ECO:0000256" key="1">
    <source>
        <dbReference type="ARBA" id="ARBA00004141"/>
    </source>
</evidence>
<organism evidence="14 15">
    <name type="scientific">Amphimedon queenslandica</name>
    <name type="common">Sponge</name>
    <dbReference type="NCBI Taxonomy" id="400682"/>
    <lineage>
        <taxon>Eukaryota</taxon>
        <taxon>Metazoa</taxon>
        <taxon>Porifera</taxon>
        <taxon>Demospongiae</taxon>
        <taxon>Heteroscleromorpha</taxon>
        <taxon>Haplosclerida</taxon>
        <taxon>Niphatidae</taxon>
        <taxon>Amphimedon</taxon>
    </lineage>
</organism>